<evidence type="ECO:0000256" key="2">
    <source>
        <dbReference type="ARBA" id="ARBA00022559"/>
    </source>
</evidence>
<evidence type="ECO:0000256" key="3">
    <source>
        <dbReference type="ARBA" id="ARBA00023002"/>
    </source>
</evidence>
<keyword evidence="3 5" id="KW-0560">Oxidoreductase</keyword>
<protein>
    <recommendedName>
        <fullName evidence="5">Glutathione peroxidase</fullName>
    </recommendedName>
</protein>
<dbReference type="GO" id="GO:0034599">
    <property type="term" value="P:cellular response to oxidative stress"/>
    <property type="evidence" value="ECO:0007669"/>
    <property type="project" value="TreeGrafter"/>
</dbReference>
<dbReference type="FunFam" id="3.40.30.10:FF:000010">
    <property type="entry name" value="Glutathione peroxidase"/>
    <property type="match status" value="1"/>
</dbReference>
<evidence type="ECO:0000256" key="1">
    <source>
        <dbReference type="ARBA" id="ARBA00006926"/>
    </source>
</evidence>
<comment type="caution">
    <text evidence="6">The sequence shown here is derived from an EMBL/GenBank/DDBJ whole genome shotgun (WGS) entry which is preliminary data.</text>
</comment>
<dbReference type="InterPro" id="IPR036249">
    <property type="entry name" value="Thioredoxin-like_sf"/>
</dbReference>
<sequence>MSIYHFEVNKINGEKIWLEEYAGKVIVIVNTASKCGFSPQYGDLQKLYERYKEEGLVILGFPCNQFLGQEPGDSLEIDTYCKLNHGVTFPIFEKVHVNGKQAHPLFDYLTKHAPGMMGSKSIKWNFTKFLIDRDGEIVSRYAPQTKPFEMEEDIKRCLRKE</sequence>
<gene>
    <name evidence="6" type="ORF">D1953_00725</name>
</gene>
<proteinExistence type="inferred from homology"/>
<feature type="active site" evidence="4">
    <location>
        <position position="35"/>
    </location>
</feature>
<evidence type="ECO:0000256" key="4">
    <source>
        <dbReference type="PIRSR" id="PIRSR000303-1"/>
    </source>
</evidence>
<dbReference type="InterPro" id="IPR029760">
    <property type="entry name" value="GPX_CS"/>
</dbReference>
<evidence type="ECO:0000256" key="5">
    <source>
        <dbReference type="RuleBase" id="RU000499"/>
    </source>
</evidence>
<accession>A0A398BKT8</accession>
<dbReference type="InterPro" id="IPR000889">
    <property type="entry name" value="Glutathione_peroxidase"/>
</dbReference>
<evidence type="ECO:0000313" key="7">
    <source>
        <dbReference type="Proteomes" id="UP000266016"/>
    </source>
</evidence>
<dbReference type="PIRSF" id="PIRSF000303">
    <property type="entry name" value="Glutathion_perox"/>
    <property type="match status" value="1"/>
</dbReference>
<dbReference type="Pfam" id="PF00255">
    <property type="entry name" value="GSHPx"/>
    <property type="match status" value="1"/>
</dbReference>
<comment type="similarity">
    <text evidence="1 5">Belongs to the glutathione peroxidase family.</text>
</comment>
<dbReference type="EMBL" id="QWVS01000002">
    <property type="protein sequence ID" value="RID89128.1"/>
    <property type="molecule type" value="Genomic_DNA"/>
</dbReference>
<name>A0A398BKT8_9BACI</name>
<organism evidence="6 7">
    <name type="scientific">Peribacillus asahii</name>
    <dbReference type="NCBI Taxonomy" id="228899"/>
    <lineage>
        <taxon>Bacteria</taxon>
        <taxon>Bacillati</taxon>
        <taxon>Bacillota</taxon>
        <taxon>Bacilli</taxon>
        <taxon>Bacillales</taxon>
        <taxon>Bacillaceae</taxon>
        <taxon>Peribacillus</taxon>
    </lineage>
</organism>
<dbReference type="PRINTS" id="PR01011">
    <property type="entry name" value="GLUTPROXDASE"/>
</dbReference>
<dbReference type="SUPFAM" id="SSF52833">
    <property type="entry name" value="Thioredoxin-like"/>
    <property type="match status" value="1"/>
</dbReference>
<dbReference type="Gene3D" id="3.40.30.10">
    <property type="entry name" value="Glutaredoxin"/>
    <property type="match status" value="1"/>
</dbReference>
<dbReference type="CDD" id="cd00340">
    <property type="entry name" value="GSH_Peroxidase"/>
    <property type="match status" value="1"/>
</dbReference>
<dbReference type="Proteomes" id="UP000266016">
    <property type="component" value="Unassembled WGS sequence"/>
</dbReference>
<reference evidence="6 7" key="1">
    <citation type="submission" date="2018-08" db="EMBL/GenBank/DDBJ databases">
        <title>Bacillus jemisoniae sp. nov., Bacillus chryseoplanitiae sp. nov., Bacillus resnikiae sp. nov., and Bacillus frankliniae sp. nov., isolated from Viking spacecraft and associated surfaces.</title>
        <authorList>
            <person name="Seuylemezian A."/>
            <person name="Vaishampayan P."/>
        </authorList>
    </citation>
    <scope>NUCLEOTIDE SEQUENCE [LARGE SCALE GENOMIC DNA]</scope>
    <source>
        <strain evidence="6 7">MA001</strain>
    </source>
</reference>
<keyword evidence="7" id="KW-1185">Reference proteome</keyword>
<dbReference type="AlphaFoldDB" id="A0A398BKT8"/>
<dbReference type="RefSeq" id="WP_119115238.1">
    <property type="nucleotide sequence ID" value="NZ_QWVS01000002.1"/>
</dbReference>
<dbReference type="GO" id="GO:0004601">
    <property type="term" value="F:peroxidase activity"/>
    <property type="evidence" value="ECO:0007669"/>
    <property type="project" value="UniProtKB-KW"/>
</dbReference>
<keyword evidence="2 5" id="KW-0575">Peroxidase</keyword>
<dbReference type="PANTHER" id="PTHR11592:SF78">
    <property type="entry name" value="GLUTATHIONE PEROXIDASE"/>
    <property type="match status" value="1"/>
</dbReference>
<dbReference type="PROSITE" id="PS51355">
    <property type="entry name" value="GLUTATHIONE_PEROXID_3"/>
    <property type="match status" value="1"/>
</dbReference>
<evidence type="ECO:0000313" key="6">
    <source>
        <dbReference type="EMBL" id="RID89128.1"/>
    </source>
</evidence>
<dbReference type="PROSITE" id="PS00763">
    <property type="entry name" value="GLUTATHIONE_PEROXID_2"/>
    <property type="match status" value="1"/>
</dbReference>
<dbReference type="PANTHER" id="PTHR11592">
    <property type="entry name" value="GLUTATHIONE PEROXIDASE"/>
    <property type="match status" value="1"/>
</dbReference>